<dbReference type="GO" id="GO:0072332">
    <property type="term" value="P:intrinsic apoptotic signaling pathway by p53 class mediator"/>
    <property type="evidence" value="ECO:0007669"/>
    <property type="project" value="Ensembl"/>
</dbReference>
<dbReference type="SUPFAM" id="SSF51735">
    <property type="entry name" value="NAD(P)-binding Rossmann-fold domains"/>
    <property type="match status" value="1"/>
</dbReference>
<reference evidence="18" key="1">
    <citation type="submission" date="2015-11" db="EMBL/GenBank/DDBJ databases">
        <authorList>
            <consortium name="International Coturnix japonica Genome Analysis Consortium"/>
            <person name="Warren W."/>
            <person name="Burt D.W."/>
            <person name="Antin P.B."/>
            <person name="Lanford R."/>
            <person name="Gros J."/>
            <person name="Wilson R.K."/>
        </authorList>
    </citation>
    <scope>NUCLEOTIDE SEQUENCE [LARGE SCALE GENOMIC DNA]</scope>
</reference>
<evidence type="ECO:0000256" key="14">
    <source>
        <dbReference type="ARBA" id="ARBA00023034"/>
    </source>
</evidence>
<dbReference type="PROSITE" id="PS50020">
    <property type="entry name" value="WW_DOMAIN_2"/>
    <property type="match status" value="2"/>
</dbReference>
<dbReference type="GO" id="GO:2001241">
    <property type="term" value="P:positive regulation of extrinsic apoptotic signaling pathway in absence of ligand"/>
    <property type="evidence" value="ECO:0007669"/>
    <property type="project" value="Ensembl"/>
</dbReference>
<dbReference type="GO" id="GO:0045944">
    <property type="term" value="P:positive regulation of transcription by RNA polymerase II"/>
    <property type="evidence" value="ECO:0007669"/>
    <property type="project" value="Ensembl"/>
</dbReference>
<accession>A0A8C2TS09</accession>
<dbReference type="FunFam" id="2.20.70.10:FF:000040">
    <property type="entry name" value="WW domain containing oxidoreductase"/>
    <property type="match status" value="1"/>
</dbReference>
<evidence type="ECO:0000256" key="15">
    <source>
        <dbReference type="ARBA" id="ARBA00023128"/>
    </source>
</evidence>
<dbReference type="GO" id="GO:0003713">
    <property type="term" value="F:transcription coactivator activity"/>
    <property type="evidence" value="ECO:0007669"/>
    <property type="project" value="Ensembl"/>
</dbReference>
<dbReference type="GO" id="GO:0005829">
    <property type="term" value="C:cytosol"/>
    <property type="evidence" value="ECO:0007669"/>
    <property type="project" value="Ensembl"/>
</dbReference>
<dbReference type="GO" id="GO:0001649">
    <property type="term" value="P:osteoblast differentiation"/>
    <property type="evidence" value="ECO:0007669"/>
    <property type="project" value="Ensembl"/>
</dbReference>
<evidence type="ECO:0000256" key="10">
    <source>
        <dbReference type="ARBA" id="ARBA00022703"/>
    </source>
</evidence>
<dbReference type="Ensembl" id="ENSCJPT00005025123.1">
    <property type="protein sequence ID" value="ENSCJPP00005018061.1"/>
    <property type="gene ID" value="ENSCJPG00005014684.1"/>
</dbReference>
<evidence type="ECO:0000256" key="4">
    <source>
        <dbReference type="ARBA" id="ARBA00004555"/>
    </source>
</evidence>
<dbReference type="Proteomes" id="UP000694412">
    <property type="component" value="Chromosome 11"/>
</dbReference>
<comment type="similarity">
    <text evidence="5">Belongs to the short-chain dehydrogenases/reductases (SDR) family.</text>
</comment>
<dbReference type="GO" id="GO:0005902">
    <property type="term" value="C:microvillus"/>
    <property type="evidence" value="ECO:0007669"/>
    <property type="project" value="Ensembl"/>
</dbReference>
<dbReference type="GO" id="GO:0030178">
    <property type="term" value="P:negative regulation of Wnt signaling pathway"/>
    <property type="evidence" value="ECO:0007669"/>
    <property type="project" value="Ensembl"/>
</dbReference>
<keyword evidence="15" id="KW-0496">Mitochondrion</keyword>
<evidence type="ECO:0000256" key="13">
    <source>
        <dbReference type="ARBA" id="ARBA00023002"/>
    </source>
</evidence>
<dbReference type="FunFam" id="3.40.50.720:FF:000353">
    <property type="entry name" value="WW domain-containing oxidoreductase"/>
    <property type="match status" value="1"/>
</dbReference>
<protein>
    <recommendedName>
        <fullName evidence="6">WW domain-containing oxidoreductase</fullName>
    </recommendedName>
</protein>
<keyword evidence="12" id="KW-0521">NADP</keyword>
<dbReference type="PANTHER" id="PTHR24320:SF282">
    <property type="entry name" value="WW DOMAIN-CONTAINING OXIDOREDUCTASE"/>
    <property type="match status" value="1"/>
</dbReference>
<evidence type="ECO:0000256" key="3">
    <source>
        <dbReference type="ARBA" id="ARBA00004496"/>
    </source>
</evidence>
<dbReference type="InterPro" id="IPR001202">
    <property type="entry name" value="WW_dom"/>
</dbReference>
<keyword evidence="16" id="KW-0458">Lysosome</keyword>
<keyword evidence="8" id="KW-0597">Phosphoprotein</keyword>
<keyword evidence="9" id="KW-0879">Wnt signaling pathway</keyword>
<dbReference type="Gene3D" id="3.40.50.720">
    <property type="entry name" value="NAD(P)-binding Rossmann-like Domain"/>
    <property type="match status" value="1"/>
</dbReference>
<dbReference type="GO" id="GO:0016055">
    <property type="term" value="P:Wnt signaling pathway"/>
    <property type="evidence" value="ECO:0007669"/>
    <property type="project" value="UniProtKB-KW"/>
</dbReference>
<dbReference type="InterPro" id="IPR036020">
    <property type="entry name" value="WW_dom_sf"/>
</dbReference>
<evidence type="ECO:0000256" key="12">
    <source>
        <dbReference type="ARBA" id="ARBA00022857"/>
    </source>
</evidence>
<name>A0A8C2TS09_COTJA</name>
<dbReference type="FunFam" id="2.20.70.10:FF:000032">
    <property type="entry name" value="WW domain containing oxidoreductase"/>
    <property type="match status" value="1"/>
</dbReference>
<proteinExistence type="inferred from homology"/>
<evidence type="ECO:0000256" key="1">
    <source>
        <dbReference type="ARBA" id="ARBA00004173"/>
    </source>
</evidence>
<dbReference type="Gene3D" id="2.20.70.10">
    <property type="match status" value="2"/>
</dbReference>
<evidence type="ECO:0000256" key="8">
    <source>
        <dbReference type="ARBA" id="ARBA00022553"/>
    </source>
</evidence>
<dbReference type="CDD" id="cd00201">
    <property type="entry name" value="WW"/>
    <property type="match status" value="2"/>
</dbReference>
<gene>
    <name evidence="18" type="primary">WWOX</name>
</gene>
<evidence type="ECO:0000256" key="2">
    <source>
        <dbReference type="ARBA" id="ARBA00004371"/>
    </source>
</evidence>
<dbReference type="GO" id="GO:0005739">
    <property type="term" value="C:mitochondrion"/>
    <property type="evidence" value="ECO:0007669"/>
    <property type="project" value="UniProtKB-SubCell"/>
</dbReference>
<evidence type="ECO:0000256" key="9">
    <source>
        <dbReference type="ARBA" id="ARBA00022687"/>
    </source>
</evidence>
<reference evidence="18" key="2">
    <citation type="submission" date="2025-08" db="UniProtKB">
        <authorList>
            <consortium name="Ensembl"/>
        </authorList>
    </citation>
    <scope>IDENTIFICATION</scope>
</reference>
<evidence type="ECO:0000313" key="18">
    <source>
        <dbReference type="Ensembl" id="ENSCJPP00005018061.1"/>
    </source>
</evidence>
<dbReference type="PANTHER" id="PTHR24320">
    <property type="entry name" value="RETINOL DEHYDROGENASE"/>
    <property type="match status" value="1"/>
</dbReference>
<reference evidence="18" key="3">
    <citation type="submission" date="2025-09" db="UniProtKB">
        <authorList>
            <consortium name="Ensembl"/>
        </authorList>
    </citation>
    <scope>IDENTIFICATION</scope>
</reference>
<sequence length="518" mass="57986">MGPHKSRVERDNHLPIPADHPFLSGNISVHPTSPPLIRTTFPVVLSDRPAAPLAEPDGRGGSGPAAVRRAAAVLGCSVPCGASVPMAALKYAGLEDTDSEEELPPGWEERTTKDGWVYYANHLEEKTQWEHPKSGKRKRVAGGLPYGWEQETDESGQVYFVDHINKRTTYLDPRLAFTVEDNPVKPPTRQKYDGNSTAMEILQGRDLSGKVVIITGANSGLGFETAKSFALHGAHVILACRNMSRGNDAVQRILEEWHKAKVEAMTLDLASLRSVQNFAEAFKSKNMPLHILVCNAAIFGGSWCLTEDGLESTFQVNHLGHFYLVQLLEDVLRHSSPARVVVVSSESHRFTEIKDSSGKLDFSLLSPSKKEYWAMLAYNRSKLCNILFSNELNRRLSPHGVTSNSVHPGNLIYSSIHRSWWVYTLLFTLARPFTKSMAGTSHKDVQGDDHGTLSFCLFDALLRYREILLADMLYTSFLNDHKFLPALNKGRFTVWRISEYTKPVVQLWKSKYYCTKED</sequence>
<dbReference type="GO" id="GO:0019899">
    <property type="term" value="F:enzyme binding"/>
    <property type="evidence" value="ECO:0007669"/>
    <property type="project" value="Ensembl"/>
</dbReference>
<dbReference type="GO" id="GO:0005794">
    <property type="term" value="C:Golgi apparatus"/>
    <property type="evidence" value="ECO:0007669"/>
    <property type="project" value="UniProtKB-SubCell"/>
</dbReference>
<keyword evidence="19" id="KW-1185">Reference proteome</keyword>
<dbReference type="GO" id="GO:0016491">
    <property type="term" value="F:oxidoreductase activity"/>
    <property type="evidence" value="ECO:0007669"/>
    <property type="project" value="UniProtKB-KW"/>
</dbReference>
<dbReference type="AlphaFoldDB" id="A0A8C2TS09"/>
<keyword evidence="14" id="KW-0333">Golgi apparatus</keyword>
<organism evidence="18 19">
    <name type="scientific">Coturnix japonica</name>
    <name type="common">Japanese quail</name>
    <name type="synonym">Coturnix coturnix japonica</name>
    <dbReference type="NCBI Taxonomy" id="93934"/>
    <lineage>
        <taxon>Eukaryota</taxon>
        <taxon>Metazoa</taxon>
        <taxon>Chordata</taxon>
        <taxon>Craniata</taxon>
        <taxon>Vertebrata</taxon>
        <taxon>Euteleostomi</taxon>
        <taxon>Archelosauria</taxon>
        <taxon>Archosauria</taxon>
        <taxon>Dinosauria</taxon>
        <taxon>Saurischia</taxon>
        <taxon>Theropoda</taxon>
        <taxon>Coelurosauria</taxon>
        <taxon>Aves</taxon>
        <taxon>Neognathae</taxon>
        <taxon>Galloanserae</taxon>
        <taxon>Galliformes</taxon>
        <taxon>Phasianidae</taxon>
        <taxon>Perdicinae</taxon>
        <taxon>Coturnix</taxon>
    </lineage>
</organism>
<keyword evidence="10" id="KW-0053">Apoptosis</keyword>
<evidence type="ECO:0000256" key="11">
    <source>
        <dbReference type="ARBA" id="ARBA00022737"/>
    </source>
</evidence>
<evidence type="ECO:0000256" key="6">
    <source>
        <dbReference type="ARBA" id="ARBA00016094"/>
    </source>
</evidence>
<dbReference type="Pfam" id="PF00397">
    <property type="entry name" value="WW"/>
    <property type="match status" value="2"/>
</dbReference>
<dbReference type="SMART" id="SM00456">
    <property type="entry name" value="WW"/>
    <property type="match status" value="2"/>
</dbReference>
<feature type="domain" description="WW" evidence="17">
    <location>
        <begin position="101"/>
        <end position="134"/>
    </location>
</feature>
<dbReference type="GO" id="GO:0005886">
    <property type="term" value="C:plasma membrane"/>
    <property type="evidence" value="ECO:0007669"/>
    <property type="project" value="Ensembl"/>
</dbReference>
<dbReference type="PRINTS" id="PR00081">
    <property type="entry name" value="GDHRDH"/>
</dbReference>
<dbReference type="GO" id="GO:0048705">
    <property type="term" value="P:skeletal system morphogenesis"/>
    <property type="evidence" value="ECO:0007669"/>
    <property type="project" value="Ensembl"/>
</dbReference>
<dbReference type="InterPro" id="IPR002347">
    <property type="entry name" value="SDR_fam"/>
</dbReference>
<dbReference type="GO" id="GO:0005764">
    <property type="term" value="C:lysosome"/>
    <property type="evidence" value="ECO:0007669"/>
    <property type="project" value="UniProtKB-SubCell"/>
</dbReference>
<dbReference type="GO" id="GO:0090575">
    <property type="term" value="C:RNA polymerase II transcription regulator complex"/>
    <property type="evidence" value="ECO:0007669"/>
    <property type="project" value="Ensembl"/>
</dbReference>
<dbReference type="GO" id="GO:0071560">
    <property type="term" value="P:cellular response to transforming growth factor beta stimulus"/>
    <property type="evidence" value="ECO:0007669"/>
    <property type="project" value="Ensembl"/>
</dbReference>
<comment type="subcellular location">
    <subcellularLocation>
        <location evidence="3">Cytoplasm</location>
    </subcellularLocation>
    <subcellularLocation>
        <location evidence="4">Golgi apparatus</location>
    </subcellularLocation>
    <subcellularLocation>
        <location evidence="2">Lysosome</location>
    </subcellularLocation>
    <subcellularLocation>
        <location evidence="1">Mitochondrion</location>
    </subcellularLocation>
</comment>
<dbReference type="SUPFAM" id="SSF51045">
    <property type="entry name" value="WW domain"/>
    <property type="match status" value="2"/>
</dbReference>
<dbReference type="GO" id="GO:0097191">
    <property type="term" value="P:extrinsic apoptotic signaling pathway"/>
    <property type="evidence" value="ECO:0007669"/>
    <property type="project" value="Ensembl"/>
</dbReference>
<keyword evidence="11" id="KW-0677">Repeat</keyword>
<feature type="domain" description="WW" evidence="17">
    <location>
        <begin position="142"/>
        <end position="175"/>
    </location>
</feature>
<keyword evidence="13" id="KW-0560">Oxidoreductase</keyword>
<evidence type="ECO:0000313" key="19">
    <source>
        <dbReference type="Proteomes" id="UP000694412"/>
    </source>
</evidence>
<evidence type="ECO:0000256" key="16">
    <source>
        <dbReference type="ARBA" id="ARBA00023228"/>
    </source>
</evidence>
<keyword evidence="7" id="KW-0963">Cytoplasm</keyword>
<dbReference type="InterPro" id="IPR036291">
    <property type="entry name" value="NAD(P)-bd_dom_sf"/>
</dbReference>
<dbReference type="GeneTree" id="ENSGT00940000157389"/>
<evidence type="ECO:0000256" key="5">
    <source>
        <dbReference type="ARBA" id="ARBA00006484"/>
    </source>
</evidence>
<evidence type="ECO:0000259" key="17">
    <source>
        <dbReference type="PROSITE" id="PS50020"/>
    </source>
</evidence>
<dbReference type="PROSITE" id="PS01159">
    <property type="entry name" value="WW_DOMAIN_1"/>
    <property type="match status" value="2"/>
</dbReference>
<evidence type="ECO:0000256" key="7">
    <source>
        <dbReference type="ARBA" id="ARBA00022490"/>
    </source>
</evidence>
<dbReference type="Pfam" id="PF00106">
    <property type="entry name" value="adh_short"/>
    <property type="match status" value="1"/>
</dbReference>